<dbReference type="SUPFAM" id="SSF109640">
    <property type="entry name" value="KRAB domain (Kruppel-associated box)"/>
    <property type="match status" value="1"/>
</dbReference>
<dbReference type="Gene3D" id="6.10.140.140">
    <property type="match status" value="1"/>
</dbReference>
<evidence type="ECO:0000256" key="1">
    <source>
        <dbReference type="SAM" id="MobiDB-lite"/>
    </source>
</evidence>
<feature type="non-terminal residue" evidence="3">
    <location>
        <position position="1"/>
    </location>
</feature>
<dbReference type="EMBL" id="JBBHLL010001027">
    <property type="protein sequence ID" value="KAK7796746.1"/>
    <property type="molecule type" value="Genomic_DNA"/>
</dbReference>
<sequence>GLLTFQDVTVDFSQEEWECLDSAQRTLYIDVMLENYNNLVSVENDYICDPVHQHVNNEKESSPCNELDKMPHDPSTCAPYRTSETTENSNDYRCNNHRKDSIDSSNPDRHESGENPCKSKDYEKSNITQDQRVCTAKKEHRLGEYADSFLNAFSVMQQAICNREKTYHCEECGKYFRDIRKSILLRNILIMKYVARSFVSFHTVEANTDCILERILINAMTMTQILCPLLII</sequence>
<dbReference type="PANTHER" id="PTHR23232">
    <property type="entry name" value="KRAB DOMAIN C2H2 ZINC FINGER"/>
    <property type="match status" value="1"/>
</dbReference>
<proteinExistence type="predicted"/>
<dbReference type="PROSITE" id="PS50805">
    <property type="entry name" value="KRAB"/>
    <property type="match status" value="1"/>
</dbReference>
<feature type="compositionally biased region" description="Polar residues" evidence="1">
    <location>
        <begin position="82"/>
        <end position="93"/>
    </location>
</feature>
<feature type="region of interest" description="Disordered" evidence="1">
    <location>
        <begin position="58"/>
        <end position="122"/>
    </location>
</feature>
<evidence type="ECO:0000313" key="3">
    <source>
        <dbReference type="EMBL" id="KAK7796746.1"/>
    </source>
</evidence>
<gene>
    <name evidence="3" type="ORF">U0070_020340</name>
</gene>
<feature type="compositionally biased region" description="Basic and acidic residues" evidence="1">
    <location>
        <begin position="58"/>
        <end position="72"/>
    </location>
</feature>
<accession>A0AAW0H5K0</accession>
<dbReference type="CDD" id="cd07765">
    <property type="entry name" value="KRAB_A-box"/>
    <property type="match status" value="1"/>
</dbReference>
<feature type="domain" description="KRAB" evidence="2">
    <location>
        <begin position="3"/>
        <end position="75"/>
    </location>
</feature>
<dbReference type="PANTHER" id="PTHR23232:SF158">
    <property type="entry name" value="KRAB DOMAIN-CONTAINING PROTEIN 5"/>
    <property type="match status" value="1"/>
</dbReference>
<name>A0AAW0H5K0_MYOGA</name>
<feature type="compositionally biased region" description="Basic and acidic residues" evidence="1">
    <location>
        <begin position="97"/>
        <end position="122"/>
    </location>
</feature>
<protein>
    <recommendedName>
        <fullName evidence="2">KRAB domain-containing protein</fullName>
    </recommendedName>
</protein>
<organism evidence="3 4">
    <name type="scientific">Myodes glareolus</name>
    <name type="common">Bank vole</name>
    <name type="synonym">Clethrionomys glareolus</name>
    <dbReference type="NCBI Taxonomy" id="447135"/>
    <lineage>
        <taxon>Eukaryota</taxon>
        <taxon>Metazoa</taxon>
        <taxon>Chordata</taxon>
        <taxon>Craniata</taxon>
        <taxon>Vertebrata</taxon>
        <taxon>Euteleostomi</taxon>
        <taxon>Mammalia</taxon>
        <taxon>Eutheria</taxon>
        <taxon>Euarchontoglires</taxon>
        <taxon>Glires</taxon>
        <taxon>Rodentia</taxon>
        <taxon>Myomorpha</taxon>
        <taxon>Muroidea</taxon>
        <taxon>Cricetidae</taxon>
        <taxon>Arvicolinae</taxon>
        <taxon>Myodes</taxon>
    </lineage>
</organism>
<dbReference type="GO" id="GO:0006355">
    <property type="term" value="P:regulation of DNA-templated transcription"/>
    <property type="evidence" value="ECO:0007669"/>
    <property type="project" value="InterPro"/>
</dbReference>
<reference evidence="3 4" key="1">
    <citation type="journal article" date="2023" name="bioRxiv">
        <title>Conserved and derived expression patterns and positive selection on dental genes reveal complex evolutionary context of ever-growing rodent molars.</title>
        <authorList>
            <person name="Calamari Z.T."/>
            <person name="Song A."/>
            <person name="Cohen E."/>
            <person name="Akter M."/>
            <person name="Roy R.D."/>
            <person name="Hallikas O."/>
            <person name="Christensen M.M."/>
            <person name="Li P."/>
            <person name="Marangoni P."/>
            <person name="Jernvall J."/>
            <person name="Klein O.D."/>
        </authorList>
    </citation>
    <scope>NUCLEOTIDE SEQUENCE [LARGE SCALE GENOMIC DNA]</scope>
    <source>
        <strain evidence="3">V071</strain>
    </source>
</reference>
<evidence type="ECO:0000313" key="4">
    <source>
        <dbReference type="Proteomes" id="UP001488838"/>
    </source>
</evidence>
<keyword evidence="4" id="KW-1185">Reference proteome</keyword>
<dbReference type="Pfam" id="PF01352">
    <property type="entry name" value="KRAB"/>
    <property type="match status" value="1"/>
</dbReference>
<dbReference type="InterPro" id="IPR050169">
    <property type="entry name" value="Krueppel_C2H2_ZnF"/>
</dbReference>
<dbReference type="InterPro" id="IPR036051">
    <property type="entry name" value="KRAB_dom_sf"/>
</dbReference>
<evidence type="ECO:0000259" key="2">
    <source>
        <dbReference type="PROSITE" id="PS50805"/>
    </source>
</evidence>
<dbReference type="SMART" id="SM00349">
    <property type="entry name" value="KRAB"/>
    <property type="match status" value="1"/>
</dbReference>
<comment type="caution">
    <text evidence="3">The sequence shown here is derived from an EMBL/GenBank/DDBJ whole genome shotgun (WGS) entry which is preliminary data.</text>
</comment>
<dbReference type="InterPro" id="IPR001909">
    <property type="entry name" value="KRAB"/>
</dbReference>
<dbReference type="AlphaFoldDB" id="A0AAW0H5K0"/>
<dbReference type="Proteomes" id="UP001488838">
    <property type="component" value="Unassembled WGS sequence"/>
</dbReference>